<feature type="transmembrane region" description="Helical" evidence="8">
    <location>
        <begin position="33"/>
        <end position="55"/>
    </location>
</feature>
<evidence type="ECO:0000256" key="5">
    <source>
        <dbReference type="ARBA" id="ARBA00022989"/>
    </source>
</evidence>
<feature type="transmembrane region" description="Helical" evidence="8">
    <location>
        <begin position="274"/>
        <end position="298"/>
    </location>
</feature>
<dbReference type="NCBIfam" id="TIGR03025">
    <property type="entry name" value="EPS_sugtrans"/>
    <property type="match status" value="1"/>
</dbReference>
<evidence type="ECO:0000256" key="2">
    <source>
        <dbReference type="ARBA" id="ARBA00006464"/>
    </source>
</evidence>
<evidence type="ECO:0000259" key="9">
    <source>
        <dbReference type="Pfam" id="PF02397"/>
    </source>
</evidence>
<evidence type="ECO:0000256" key="6">
    <source>
        <dbReference type="ARBA" id="ARBA00023136"/>
    </source>
</evidence>
<comment type="caution">
    <text evidence="10">The sequence shown here is derived from an EMBL/GenBank/DDBJ whole genome shotgun (WGS) entry which is preliminary data.</text>
</comment>
<keyword evidence="11" id="KW-1185">Reference proteome</keyword>
<sequence length="465" mass="52126">MNIQSPMRSDHSINESDRLISIDNMEMRRIRCYVTLAVSDTLVIIIAFFLSNFFFIGRLSASHGITMFSVMIPIYLWIAAANGSYNGKVLREPREGAAKAVRAAIFSAASMLMIAYSFKVGAEFSRLVFWTGTLTSIIFLIIARITLGKLLLRRLGGEPFSTIIVVDGVTLHDKPNAIVIDAGKLGIDPRTDDPIHYHQLAKLIAHADRVIIACSDDKIAPWAHVLKSMAVDGEILAPDVDRIGLIGLSRYGDARTMVVAAGPLHLKDRFVKRIFDIVVSSISLIMLFPLILIIAIAIRLESPGPIMFRQQRIGRDNALFMMFKFRSMYADRCDASAATLTARVDQRVTRVGQFIRRNSIDELPQLFNVLRGEMSIVGPRPHALSARAADQLYWEIDARYRHRHAVKPGVTGLAQIRGYRGATVLTADLTNRLSSDLEYLNDWSIGRDLWILFRTIFVIRHDNAF</sequence>
<comment type="subcellular location">
    <subcellularLocation>
        <location evidence="1">Membrane</location>
        <topology evidence="1">Multi-pass membrane protein</topology>
    </subcellularLocation>
</comment>
<evidence type="ECO:0000256" key="8">
    <source>
        <dbReference type="SAM" id="Phobius"/>
    </source>
</evidence>
<keyword evidence="7" id="KW-0270">Exopolysaccharide synthesis</keyword>
<dbReference type="Pfam" id="PF13727">
    <property type="entry name" value="CoA_binding_3"/>
    <property type="match status" value="1"/>
</dbReference>
<comment type="similarity">
    <text evidence="2">Belongs to the bacterial sugar transferase family.</text>
</comment>
<keyword evidence="5 8" id="KW-1133">Transmembrane helix</keyword>
<organism evidence="10 11">
    <name type="scientific">Sphingomonas sanguinis</name>
    <dbReference type="NCBI Taxonomy" id="33051"/>
    <lineage>
        <taxon>Bacteria</taxon>
        <taxon>Pseudomonadati</taxon>
        <taxon>Pseudomonadota</taxon>
        <taxon>Alphaproteobacteria</taxon>
        <taxon>Sphingomonadales</taxon>
        <taxon>Sphingomonadaceae</taxon>
        <taxon>Sphingomonas</taxon>
    </lineage>
</organism>
<dbReference type="PANTHER" id="PTHR30576:SF0">
    <property type="entry name" value="UNDECAPRENYL-PHOSPHATE N-ACETYLGALACTOSAMINYL 1-PHOSPHATE TRANSFERASE-RELATED"/>
    <property type="match status" value="1"/>
</dbReference>
<dbReference type="PANTHER" id="PTHR30576">
    <property type="entry name" value="COLANIC BIOSYNTHESIS UDP-GLUCOSE LIPID CARRIER TRANSFERASE"/>
    <property type="match status" value="1"/>
</dbReference>
<gene>
    <name evidence="10" type="ORF">N4G62_13290</name>
</gene>
<evidence type="ECO:0000313" key="11">
    <source>
        <dbReference type="Proteomes" id="UP001292182"/>
    </source>
</evidence>
<evidence type="ECO:0000256" key="3">
    <source>
        <dbReference type="ARBA" id="ARBA00022679"/>
    </source>
</evidence>
<dbReference type="EMBL" id="JAOBTW010000014">
    <property type="protein sequence ID" value="MDZ7283001.1"/>
    <property type="molecule type" value="Genomic_DNA"/>
</dbReference>
<evidence type="ECO:0000256" key="7">
    <source>
        <dbReference type="ARBA" id="ARBA00023169"/>
    </source>
</evidence>
<keyword evidence="6 8" id="KW-0472">Membrane</keyword>
<dbReference type="RefSeq" id="WP_322539806.1">
    <property type="nucleotide sequence ID" value="NZ_JAOBTW010000014.1"/>
</dbReference>
<keyword evidence="3" id="KW-0808">Transferase</keyword>
<feature type="transmembrane region" description="Helical" evidence="8">
    <location>
        <begin position="124"/>
        <end position="147"/>
    </location>
</feature>
<reference evidence="11" key="1">
    <citation type="submission" date="2023-07" db="EMBL/GenBank/DDBJ databases">
        <title>Whole genome sequence analysis of rice epiphytic Sphingomonas sanguinis OsEp_Plm_15B2.</title>
        <authorList>
            <person name="Sahu K.P."/>
            <person name="Asharani P."/>
            <person name="Reddy B."/>
            <person name="Kumar A."/>
        </authorList>
    </citation>
    <scope>NUCLEOTIDE SEQUENCE [LARGE SCALE GENOMIC DNA]</scope>
    <source>
        <strain evidence="11">OsEp_Plm_15B2</strain>
    </source>
</reference>
<keyword evidence="4 8" id="KW-0812">Transmembrane</keyword>
<dbReference type="InterPro" id="IPR003362">
    <property type="entry name" value="Bact_transf"/>
</dbReference>
<feature type="transmembrane region" description="Helical" evidence="8">
    <location>
        <begin position="100"/>
        <end position="118"/>
    </location>
</feature>
<feature type="transmembrane region" description="Helical" evidence="8">
    <location>
        <begin position="61"/>
        <end position="80"/>
    </location>
</feature>
<feature type="domain" description="Bacterial sugar transferase" evidence="9">
    <location>
        <begin position="272"/>
        <end position="459"/>
    </location>
</feature>
<protein>
    <submittedName>
        <fullName evidence="10">Exopolysaccharide biosynthesis polyprenyl glycosylphosphotransferase</fullName>
    </submittedName>
</protein>
<evidence type="ECO:0000256" key="1">
    <source>
        <dbReference type="ARBA" id="ARBA00004141"/>
    </source>
</evidence>
<accession>A0ABU5LTF4</accession>
<proteinExistence type="inferred from homology"/>
<evidence type="ECO:0000256" key="4">
    <source>
        <dbReference type="ARBA" id="ARBA00022692"/>
    </source>
</evidence>
<dbReference type="Proteomes" id="UP001292182">
    <property type="component" value="Unassembled WGS sequence"/>
</dbReference>
<evidence type="ECO:0000313" key="10">
    <source>
        <dbReference type="EMBL" id="MDZ7283001.1"/>
    </source>
</evidence>
<dbReference type="Pfam" id="PF02397">
    <property type="entry name" value="Bac_transf"/>
    <property type="match status" value="1"/>
</dbReference>
<dbReference type="InterPro" id="IPR017475">
    <property type="entry name" value="EPS_sugar_tfrase"/>
</dbReference>
<name>A0ABU5LTF4_9SPHN</name>